<protein>
    <recommendedName>
        <fullName evidence="2">Tudor domain-containing protein</fullName>
    </recommendedName>
</protein>
<reference evidence="3" key="1">
    <citation type="submission" date="2014-05" db="EMBL/GenBank/DDBJ databases">
        <title>The transcriptome of the halophilic microalga Tetraselmis sp. GSL018 isolated from the Great Salt Lake, Utah.</title>
        <authorList>
            <person name="Jinkerson R.E."/>
            <person name="D'Adamo S."/>
            <person name="Posewitz M.C."/>
        </authorList>
    </citation>
    <scope>NUCLEOTIDE SEQUENCE</scope>
    <source>
        <strain evidence="3">GSL018</strain>
    </source>
</reference>
<gene>
    <name evidence="3" type="ORF">TSPGSL018_7736</name>
</gene>
<evidence type="ECO:0000256" key="1">
    <source>
        <dbReference type="SAM" id="MobiDB-lite"/>
    </source>
</evidence>
<dbReference type="InterPro" id="IPR002999">
    <property type="entry name" value="Tudor"/>
</dbReference>
<feature type="non-terminal residue" evidence="3">
    <location>
        <position position="489"/>
    </location>
</feature>
<feature type="domain" description="Tudor" evidence="2">
    <location>
        <begin position="140"/>
        <end position="198"/>
    </location>
</feature>
<accession>A0A061S8L2</accession>
<feature type="compositionally biased region" description="Basic residues" evidence="1">
    <location>
        <begin position="337"/>
        <end position="347"/>
    </location>
</feature>
<dbReference type="CDD" id="cd20404">
    <property type="entry name" value="Tudor_Agenet_AtEML-like"/>
    <property type="match status" value="1"/>
</dbReference>
<dbReference type="SUPFAM" id="SSF63748">
    <property type="entry name" value="Tudor/PWWP/MBT"/>
    <property type="match status" value="1"/>
</dbReference>
<evidence type="ECO:0000259" key="2">
    <source>
        <dbReference type="SMART" id="SM00333"/>
    </source>
</evidence>
<feature type="compositionally biased region" description="Acidic residues" evidence="1">
    <location>
        <begin position="396"/>
        <end position="408"/>
    </location>
</feature>
<sequence length="489" mass="53096">MRTPSDPVLDDEDELEAHRLCAVAQKLKRQHILMKCRQKIARFVGGHSLDPENQGIGFFVVCVCDECQGKPLNYKERDGKLMTFEEFYEHGTDLRAEEAPLAWKEHIHVTPETSGKETESEGQQLGDWLRQQSIETFQMATNQRVKHIWVYWPGDARWYRGKVKRFDDEKGLCEIRYDDGNWETIILAAELTIWGRSQPEPPSDTEDVSAFFARVAGAAGPGPAAEGGPRPKDFEKGFDGDLESVRLQTRVTVPMLALAGQAFIEDLTRAAWEARRPEDGDTLMPQSIVECFRRMRDDPDWRDAVSITKFAPNSSEEPRAGSWDASGEARQRGGRRDGKKHGKKRPRGSADSPSDQGGPIKLPSEEPASKRGPDDVEMEDDADVEMRDAASMDATEALDGESAQDAEFTDPGVTTDAGEAGEQPAPDAGAREGGSVARSPGEGVGGCALPNGDAAPAPPPPAATSATGGPDGADPRETQEDALGSGGAA</sequence>
<organism evidence="3">
    <name type="scientific">Tetraselmis sp. GSL018</name>
    <dbReference type="NCBI Taxonomy" id="582737"/>
    <lineage>
        <taxon>Eukaryota</taxon>
        <taxon>Viridiplantae</taxon>
        <taxon>Chlorophyta</taxon>
        <taxon>core chlorophytes</taxon>
        <taxon>Chlorodendrophyceae</taxon>
        <taxon>Chlorodendrales</taxon>
        <taxon>Chlorodendraceae</taxon>
        <taxon>Tetraselmis</taxon>
    </lineage>
</organism>
<dbReference type="Gene3D" id="2.30.30.140">
    <property type="match status" value="1"/>
</dbReference>
<feature type="compositionally biased region" description="Basic and acidic residues" evidence="1">
    <location>
        <begin position="327"/>
        <end position="336"/>
    </location>
</feature>
<feature type="compositionally biased region" description="Basic and acidic residues" evidence="1">
    <location>
        <begin position="363"/>
        <end position="374"/>
    </location>
</feature>
<dbReference type="AlphaFoldDB" id="A0A061S8L2"/>
<name>A0A061S8L2_9CHLO</name>
<dbReference type="SMART" id="SM00333">
    <property type="entry name" value="TUDOR"/>
    <property type="match status" value="1"/>
</dbReference>
<proteinExistence type="predicted"/>
<feature type="region of interest" description="Disordered" evidence="1">
    <location>
        <begin position="307"/>
        <end position="489"/>
    </location>
</feature>
<dbReference type="EMBL" id="GBEZ01003635">
    <property type="protein sequence ID" value="JAC81522.1"/>
    <property type="molecule type" value="Transcribed_RNA"/>
</dbReference>
<evidence type="ECO:0000313" key="3">
    <source>
        <dbReference type="EMBL" id="JAC81522.1"/>
    </source>
</evidence>